<protein>
    <submittedName>
        <fullName evidence="1">Uncharacterized protein</fullName>
    </submittedName>
</protein>
<dbReference type="EMBL" id="CAAALY010020959">
    <property type="protein sequence ID" value="VEL14383.1"/>
    <property type="molecule type" value="Genomic_DNA"/>
</dbReference>
<reference evidence="1" key="1">
    <citation type="submission" date="2018-11" db="EMBL/GenBank/DDBJ databases">
        <authorList>
            <consortium name="Pathogen Informatics"/>
        </authorList>
    </citation>
    <scope>NUCLEOTIDE SEQUENCE</scope>
</reference>
<name>A0A448WL35_9PLAT</name>
<gene>
    <name evidence="1" type="ORF">PXEA_LOCUS7823</name>
</gene>
<proteinExistence type="predicted"/>
<comment type="caution">
    <text evidence="1">The sequence shown here is derived from an EMBL/GenBank/DDBJ whole genome shotgun (WGS) entry which is preliminary data.</text>
</comment>
<organism evidence="1 2">
    <name type="scientific">Protopolystoma xenopodis</name>
    <dbReference type="NCBI Taxonomy" id="117903"/>
    <lineage>
        <taxon>Eukaryota</taxon>
        <taxon>Metazoa</taxon>
        <taxon>Spiralia</taxon>
        <taxon>Lophotrochozoa</taxon>
        <taxon>Platyhelminthes</taxon>
        <taxon>Monogenea</taxon>
        <taxon>Polyopisthocotylea</taxon>
        <taxon>Polystomatidea</taxon>
        <taxon>Polystomatidae</taxon>
        <taxon>Protopolystoma</taxon>
    </lineage>
</organism>
<evidence type="ECO:0000313" key="2">
    <source>
        <dbReference type="Proteomes" id="UP000784294"/>
    </source>
</evidence>
<sequence>MHRLSSFHLLSPQLSKNATFPTLLGQSQLDGHMNMLVQVNACVRDGVIKCKFESESDSDSESQCECEFEFEFEYKREWVCMCAIVLNRVFIRIILS</sequence>
<keyword evidence="2" id="KW-1185">Reference proteome</keyword>
<evidence type="ECO:0000313" key="1">
    <source>
        <dbReference type="EMBL" id="VEL14383.1"/>
    </source>
</evidence>
<dbReference type="AlphaFoldDB" id="A0A448WL35"/>
<accession>A0A448WL35</accession>
<dbReference type="Proteomes" id="UP000784294">
    <property type="component" value="Unassembled WGS sequence"/>
</dbReference>